<feature type="transmembrane region" description="Helical" evidence="8">
    <location>
        <begin position="257"/>
        <end position="278"/>
    </location>
</feature>
<accession>G9N4U4</accession>
<dbReference type="SUPFAM" id="SSF103473">
    <property type="entry name" value="MFS general substrate transporter"/>
    <property type="match status" value="1"/>
</dbReference>
<dbReference type="InterPro" id="IPR005829">
    <property type="entry name" value="Sugar_transporter_CS"/>
</dbReference>
<dbReference type="InterPro" id="IPR050360">
    <property type="entry name" value="MFS_Sugar_Transporters"/>
</dbReference>
<dbReference type="GO" id="GO:0005351">
    <property type="term" value="F:carbohydrate:proton symporter activity"/>
    <property type="evidence" value="ECO:0007669"/>
    <property type="project" value="TreeGrafter"/>
</dbReference>
<dbReference type="InterPro" id="IPR003663">
    <property type="entry name" value="Sugar/inositol_transpt"/>
</dbReference>
<dbReference type="PANTHER" id="PTHR48022">
    <property type="entry name" value="PLASTIDIC GLUCOSE TRANSPORTER 4"/>
    <property type="match status" value="1"/>
</dbReference>
<dbReference type="OrthoDB" id="6612291at2759"/>
<feature type="transmembrane region" description="Helical" evidence="8">
    <location>
        <begin position="83"/>
        <end position="103"/>
    </location>
</feature>
<keyword evidence="11" id="KW-1185">Reference proteome</keyword>
<dbReference type="FunFam" id="1.20.1250.20:FF:000134">
    <property type="entry name" value="MFS sugar transporter protein"/>
    <property type="match status" value="1"/>
</dbReference>
<comment type="subcellular location">
    <subcellularLocation>
        <location evidence="1">Membrane</location>
        <topology evidence="1">Multi-pass membrane protein</topology>
    </subcellularLocation>
</comment>
<evidence type="ECO:0000256" key="1">
    <source>
        <dbReference type="ARBA" id="ARBA00004141"/>
    </source>
</evidence>
<evidence type="ECO:0000256" key="5">
    <source>
        <dbReference type="ARBA" id="ARBA00022989"/>
    </source>
</evidence>
<evidence type="ECO:0000256" key="4">
    <source>
        <dbReference type="ARBA" id="ARBA00022692"/>
    </source>
</evidence>
<evidence type="ECO:0000256" key="3">
    <source>
        <dbReference type="ARBA" id="ARBA00022448"/>
    </source>
</evidence>
<dbReference type="InParanoid" id="G9N4U4"/>
<dbReference type="OMA" id="GTCAFIS"/>
<name>G9N4U4_HYPVG</name>
<dbReference type="Proteomes" id="UP000007115">
    <property type="component" value="Unassembled WGS sequence"/>
</dbReference>
<dbReference type="PRINTS" id="PR00171">
    <property type="entry name" value="SUGRTRNSPORT"/>
</dbReference>
<keyword evidence="3 7" id="KW-0813">Transport</keyword>
<dbReference type="Gene3D" id="1.20.1250.20">
    <property type="entry name" value="MFS general substrate transporter like domains"/>
    <property type="match status" value="1"/>
</dbReference>
<sequence length="494" mass="53661">MPSTGWYTIGIASFASIGTFLYGYDTGIVTATITHLSWAAYMGSPSSTIMGAVGAIYIAGEAVGAFLQILIADKLGRIRFMQIAAIVVTIGAILQTASVNIGMFLAGRVISGVAVGALSGTVPIYLSEIAPPKNRGLIGGLSGVGLSSGTMLANWVGYACGYAPYGAVQWHLPLGLQLPWGIILFTGLATFMPNSPREMIQKGKLQEARQEFAKIRSDLQSQELHEEFGLMRRQIEYERSRELTSFREIFRLYQHRVLVSVSVQVLTTVTGVNVIQYYQTILYKSLGISSQTILALTAAWGTCAFVSNAIAVNFLPDGLGHRKMLLFGLTCVIITGIYSAVMQLKFQNTDNRVGKGFAILGIFLFVVCYYGLINSTTWLYGSEVLPMSIRSRIMGVAAMAHYVVNVGITEAGPSAFATIHQNYYYVFVGCCTVYLLIIYFYFPETNQKTLEEIAAAFGDRVVEIDEQDVVAEGVAFEGKASAGHIEDQVDASRP</sequence>
<dbReference type="AlphaFoldDB" id="G9N4U4"/>
<evidence type="ECO:0000259" key="9">
    <source>
        <dbReference type="PROSITE" id="PS50850"/>
    </source>
</evidence>
<dbReference type="GO" id="GO:0016020">
    <property type="term" value="C:membrane"/>
    <property type="evidence" value="ECO:0007669"/>
    <property type="project" value="UniProtKB-SubCell"/>
</dbReference>
<evidence type="ECO:0000256" key="7">
    <source>
        <dbReference type="RuleBase" id="RU003346"/>
    </source>
</evidence>
<keyword evidence="5 8" id="KW-1133">Transmembrane helix</keyword>
<dbReference type="VEuPathDB" id="FungiDB:TRIVIDRAFT_194325"/>
<dbReference type="PROSITE" id="PS00217">
    <property type="entry name" value="SUGAR_TRANSPORT_2"/>
    <property type="match status" value="1"/>
</dbReference>
<dbReference type="Pfam" id="PF00083">
    <property type="entry name" value="Sugar_tr"/>
    <property type="match status" value="1"/>
</dbReference>
<dbReference type="EMBL" id="ABDF02000086">
    <property type="protein sequence ID" value="EHK18618.1"/>
    <property type="molecule type" value="Genomic_DNA"/>
</dbReference>
<feature type="transmembrane region" description="Helical" evidence="8">
    <location>
        <begin position="138"/>
        <end position="158"/>
    </location>
</feature>
<feature type="transmembrane region" description="Helical" evidence="8">
    <location>
        <begin position="423"/>
        <end position="442"/>
    </location>
</feature>
<evidence type="ECO:0000313" key="10">
    <source>
        <dbReference type="EMBL" id="EHK18618.1"/>
    </source>
</evidence>
<evidence type="ECO:0000256" key="8">
    <source>
        <dbReference type="SAM" id="Phobius"/>
    </source>
</evidence>
<gene>
    <name evidence="10" type="ORF">TRIVIDRAFT_194325</name>
</gene>
<dbReference type="eggNOG" id="KOG0254">
    <property type="taxonomic scope" value="Eukaryota"/>
</dbReference>
<dbReference type="RefSeq" id="XP_013952812.1">
    <property type="nucleotide sequence ID" value="XM_014097337.1"/>
</dbReference>
<dbReference type="PROSITE" id="PS50850">
    <property type="entry name" value="MFS"/>
    <property type="match status" value="1"/>
</dbReference>
<dbReference type="HOGENOM" id="CLU_001265_30_13_1"/>
<dbReference type="InterPro" id="IPR036259">
    <property type="entry name" value="MFS_trans_sf"/>
</dbReference>
<feature type="domain" description="Major facilitator superfamily (MFS) profile" evidence="9">
    <location>
        <begin position="11"/>
        <end position="446"/>
    </location>
</feature>
<organism evidence="10 11">
    <name type="scientific">Hypocrea virens (strain Gv29-8 / FGSC 10586)</name>
    <name type="common">Gliocladium virens</name>
    <name type="synonym">Trichoderma virens</name>
    <dbReference type="NCBI Taxonomy" id="413071"/>
    <lineage>
        <taxon>Eukaryota</taxon>
        <taxon>Fungi</taxon>
        <taxon>Dikarya</taxon>
        <taxon>Ascomycota</taxon>
        <taxon>Pezizomycotina</taxon>
        <taxon>Sordariomycetes</taxon>
        <taxon>Hypocreomycetidae</taxon>
        <taxon>Hypocreales</taxon>
        <taxon>Hypocreaceae</taxon>
        <taxon>Trichoderma</taxon>
    </lineage>
</organism>
<keyword evidence="6 8" id="KW-0472">Membrane</keyword>
<reference evidence="10 11" key="1">
    <citation type="journal article" date="2011" name="Genome Biol.">
        <title>Comparative genome sequence analysis underscores mycoparasitism as the ancestral life style of Trichoderma.</title>
        <authorList>
            <person name="Kubicek C.P."/>
            <person name="Herrera-Estrella A."/>
            <person name="Seidl-Seiboth V."/>
            <person name="Martinez D.A."/>
            <person name="Druzhinina I.S."/>
            <person name="Thon M."/>
            <person name="Zeilinger S."/>
            <person name="Casas-Flores S."/>
            <person name="Horwitz B.A."/>
            <person name="Mukherjee P.K."/>
            <person name="Mukherjee M."/>
            <person name="Kredics L."/>
            <person name="Alcaraz L.D."/>
            <person name="Aerts A."/>
            <person name="Antal Z."/>
            <person name="Atanasova L."/>
            <person name="Cervantes-Badillo M.G."/>
            <person name="Challacombe J."/>
            <person name="Chertkov O."/>
            <person name="McCluskey K."/>
            <person name="Coulpier F."/>
            <person name="Deshpande N."/>
            <person name="von Doehren H."/>
            <person name="Ebbole D.J."/>
            <person name="Esquivel-Naranjo E.U."/>
            <person name="Fekete E."/>
            <person name="Flipphi M."/>
            <person name="Glaser F."/>
            <person name="Gomez-Rodriguez E.Y."/>
            <person name="Gruber S."/>
            <person name="Han C."/>
            <person name="Henrissat B."/>
            <person name="Hermosa R."/>
            <person name="Hernandez-Onate M."/>
            <person name="Karaffa L."/>
            <person name="Kosti I."/>
            <person name="Le Crom S."/>
            <person name="Lindquist E."/>
            <person name="Lucas S."/>
            <person name="Luebeck M."/>
            <person name="Luebeck P.S."/>
            <person name="Margeot A."/>
            <person name="Metz B."/>
            <person name="Misra M."/>
            <person name="Nevalainen H."/>
            <person name="Omann M."/>
            <person name="Packer N."/>
            <person name="Perrone G."/>
            <person name="Uresti-Rivera E.E."/>
            <person name="Salamov A."/>
            <person name="Schmoll M."/>
            <person name="Seiboth B."/>
            <person name="Shapiro H."/>
            <person name="Sukno S."/>
            <person name="Tamayo-Ramos J.A."/>
            <person name="Tisch D."/>
            <person name="Wiest A."/>
            <person name="Wilkinson H.H."/>
            <person name="Zhang M."/>
            <person name="Coutinho P.M."/>
            <person name="Kenerley C.M."/>
            <person name="Monte E."/>
            <person name="Baker S.E."/>
            <person name="Grigoriev I.V."/>
        </authorList>
    </citation>
    <scope>NUCLEOTIDE SEQUENCE [LARGE SCALE GENOMIC DNA]</scope>
    <source>
        <strain evidence="11">Gv29-8 / FGSC 10586</strain>
    </source>
</reference>
<feature type="transmembrane region" description="Helical" evidence="8">
    <location>
        <begin position="109"/>
        <end position="126"/>
    </location>
</feature>
<feature type="transmembrane region" description="Helical" evidence="8">
    <location>
        <begin position="49"/>
        <end position="71"/>
    </location>
</feature>
<evidence type="ECO:0000256" key="6">
    <source>
        <dbReference type="ARBA" id="ARBA00023136"/>
    </source>
</evidence>
<dbReference type="InterPro" id="IPR020846">
    <property type="entry name" value="MFS_dom"/>
</dbReference>
<feature type="transmembrane region" description="Helical" evidence="8">
    <location>
        <begin position="290"/>
        <end position="312"/>
    </location>
</feature>
<feature type="transmembrane region" description="Helical" evidence="8">
    <location>
        <begin position="170"/>
        <end position="192"/>
    </location>
</feature>
<dbReference type="PANTHER" id="PTHR48022:SF11">
    <property type="entry name" value="MONOSACCHARIDE TRANSPORTER (HXT8), PUTATIVE (AFU_ORTHOLOGUE AFUA_2G08120)-RELATED"/>
    <property type="match status" value="1"/>
</dbReference>
<comment type="caution">
    <text evidence="10">The sequence shown here is derived from an EMBL/GenBank/DDBJ whole genome shotgun (WGS) entry which is preliminary data.</text>
</comment>
<evidence type="ECO:0000313" key="11">
    <source>
        <dbReference type="Proteomes" id="UP000007115"/>
    </source>
</evidence>
<evidence type="ECO:0000256" key="2">
    <source>
        <dbReference type="ARBA" id="ARBA00010992"/>
    </source>
</evidence>
<dbReference type="NCBIfam" id="TIGR00879">
    <property type="entry name" value="SP"/>
    <property type="match status" value="1"/>
</dbReference>
<dbReference type="GeneID" id="25789816"/>
<comment type="similarity">
    <text evidence="2 7">Belongs to the major facilitator superfamily. Sugar transporter (TC 2.A.1.1) family.</text>
</comment>
<feature type="transmembrane region" description="Helical" evidence="8">
    <location>
        <begin position="324"/>
        <end position="344"/>
    </location>
</feature>
<feature type="transmembrane region" description="Helical" evidence="8">
    <location>
        <begin position="356"/>
        <end position="381"/>
    </location>
</feature>
<dbReference type="InterPro" id="IPR005828">
    <property type="entry name" value="MFS_sugar_transport-like"/>
</dbReference>
<keyword evidence="4 8" id="KW-0812">Transmembrane</keyword>
<protein>
    <recommendedName>
        <fullName evidence="9">Major facilitator superfamily (MFS) profile domain-containing protein</fullName>
    </recommendedName>
</protein>
<proteinExistence type="inferred from homology"/>